<comment type="subcellular location">
    <subcellularLocation>
        <location evidence="1">Cytoplasm</location>
    </subcellularLocation>
</comment>
<accession>A0A5C8NX67</accession>
<dbReference type="Gene3D" id="2.70.70.10">
    <property type="entry name" value="Glucose Permease (Domain IIA)"/>
    <property type="match status" value="1"/>
</dbReference>
<dbReference type="InterPro" id="IPR050890">
    <property type="entry name" value="PTS_EIIA_component"/>
</dbReference>
<dbReference type="PANTHER" id="PTHR45008">
    <property type="entry name" value="PTS SYSTEM GLUCOSE-SPECIFIC EIIA COMPONENT"/>
    <property type="match status" value="1"/>
</dbReference>
<keyword evidence="5" id="KW-0598">Phosphotransferase system</keyword>
<dbReference type="NCBIfam" id="TIGR00830">
    <property type="entry name" value="PTBA"/>
    <property type="match status" value="1"/>
</dbReference>
<keyword evidence="3 8" id="KW-0762">Sugar transport</keyword>
<dbReference type="RefSeq" id="WP_147666455.1">
    <property type="nucleotide sequence ID" value="NZ_VDUW01000003.1"/>
</dbReference>
<dbReference type="GO" id="GO:0009401">
    <property type="term" value="P:phosphoenolpyruvate-dependent sugar phosphotransferase system"/>
    <property type="evidence" value="ECO:0007669"/>
    <property type="project" value="UniProtKB-KW"/>
</dbReference>
<dbReference type="GO" id="GO:0016301">
    <property type="term" value="F:kinase activity"/>
    <property type="evidence" value="ECO:0007669"/>
    <property type="project" value="UniProtKB-KW"/>
</dbReference>
<evidence type="ECO:0000256" key="4">
    <source>
        <dbReference type="ARBA" id="ARBA00022679"/>
    </source>
</evidence>
<dbReference type="GO" id="GO:0005737">
    <property type="term" value="C:cytoplasm"/>
    <property type="evidence" value="ECO:0007669"/>
    <property type="project" value="UniProtKB-SubCell"/>
</dbReference>
<sequence>MLKRLFKKEKIKTIHAPLSGKIIPLEDVPDPVFSQKMMGEGVAIQPHEGKVLSPVDGEVIQVIKTKHAIGLQTTDGVEVLIHIGLETVDLKGEGFNVHVATGDKVKVGQSLMEFDLEFIRQHAKSIITPVVITNSNEINQSFTVTNNQEVKAIESILITLSNQ</sequence>
<dbReference type="FunFam" id="2.70.70.10:FF:000001">
    <property type="entry name" value="PTS system glucose-specific IIA component"/>
    <property type="match status" value="1"/>
</dbReference>
<dbReference type="InterPro" id="IPR011055">
    <property type="entry name" value="Dup_hybrid_motif"/>
</dbReference>
<comment type="caution">
    <text evidence="8">The sequence shown here is derived from an EMBL/GenBank/DDBJ whole genome shotgun (WGS) entry which is preliminary data.</text>
</comment>
<dbReference type="OrthoDB" id="92465at2"/>
<dbReference type="Pfam" id="PF00358">
    <property type="entry name" value="PTS_EIIA_1"/>
    <property type="match status" value="1"/>
</dbReference>
<keyword evidence="9" id="KW-1185">Reference proteome</keyword>
<keyword evidence="4" id="KW-0808">Transferase</keyword>
<organism evidence="8 9">
    <name type="scientific">Cerasibacillus terrae</name>
    <dbReference type="NCBI Taxonomy" id="2498845"/>
    <lineage>
        <taxon>Bacteria</taxon>
        <taxon>Bacillati</taxon>
        <taxon>Bacillota</taxon>
        <taxon>Bacilli</taxon>
        <taxon>Bacillales</taxon>
        <taxon>Bacillaceae</taxon>
        <taxon>Cerasibacillus</taxon>
    </lineage>
</organism>
<keyword evidence="6" id="KW-0418">Kinase</keyword>
<evidence type="ECO:0000256" key="1">
    <source>
        <dbReference type="ARBA" id="ARBA00004496"/>
    </source>
</evidence>
<gene>
    <name evidence="8" type="ORF">FHP05_06600</name>
</gene>
<dbReference type="Proteomes" id="UP000321574">
    <property type="component" value="Unassembled WGS sequence"/>
</dbReference>
<dbReference type="PROSITE" id="PS00371">
    <property type="entry name" value="PTS_EIIA_TYPE_1_HIS"/>
    <property type="match status" value="1"/>
</dbReference>
<evidence type="ECO:0000256" key="2">
    <source>
        <dbReference type="ARBA" id="ARBA00022448"/>
    </source>
</evidence>
<evidence type="ECO:0000259" key="7">
    <source>
        <dbReference type="PROSITE" id="PS51093"/>
    </source>
</evidence>
<dbReference type="PROSITE" id="PS51093">
    <property type="entry name" value="PTS_EIIA_TYPE_1"/>
    <property type="match status" value="1"/>
</dbReference>
<feature type="domain" description="PTS EIIA type-1" evidence="7">
    <location>
        <begin position="30"/>
        <end position="134"/>
    </location>
</feature>
<evidence type="ECO:0000256" key="3">
    <source>
        <dbReference type="ARBA" id="ARBA00022597"/>
    </source>
</evidence>
<name>A0A5C8NX67_9BACI</name>
<evidence type="ECO:0000313" key="8">
    <source>
        <dbReference type="EMBL" id="TXL65785.1"/>
    </source>
</evidence>
<protein>
    <submittedName>
        <fullName evidence="8">PTS glucose transporter subunit IIA</fullName>
    </submittedName>
</protein>
<reference evidence="8 9" key="1">
    <citation type="submission" date="2019-06" db="EMBL/GenBank/DDBJ databases">
        <title>Cerasibacillus sp. nov., isolated from maize field.</title>
        <authorList>
            <person name="Lin S.-Y."/>
            <person name="Tsai C.-F."/>
            <person name="Young C.-C."/>
        </authorList>
    </citation>
    <scope>NUCLEOTIDE SEQUENCE [LARGE SCALE GENOMIC DNA]</scope>
    <source>
        <strain evidence="8 9">CC-CFT480</strain>
    </source>
</reference>
<dbReference type="AlphaFoldDB" id="A0A5C8NX67"/>
<evidence type="ECO:0000313" key="9">
    <source>
        <dbReference type="Proteomes" id="UP000321574"/>
    </source>
</evidence>
<dbReference type="EMBL" id="VDUW01000003">
    <property type="protein sequence ID" value="TXL65785.1"/>
    <property type="molecule type" value="Genomic_DNA"/>
</dbReference>
<dbReference type="PANTHER" id="PTHR45008:SF1">
    <property type="entry name" value="PTS SYSTEM GLUCOSE-SPECIFIC EIIA COMPONENT"/>
    <property type="match status" value="1"/>
</dbReference>
<evidence type="ECO:0000256" key="5">
    <source>
        <dbReference type="ARBA" id="ARBA00022683"/>
    </source>
</evidence>
<keyword evidence="2" id="KW-0813">Transport</keyword>
<dbReference type="InterPro" id="IPR001127">
    <property type="entry name" value="PTS_EIIA_1_perm"/>
</dbReference>
<dbReference type="SUPFAM" id="SSF51261">
    <property type="entry name" value="Duplicated hybrid motif"/>
    <property type="match status" value="1"/>
</dbReference>
<evidence type="ECO:0000256" key="6">
    <source>
        <dbReference type="ARBA" id="ARBA00022777"/>
    </source>
</evidence>
<proteinExistence type="predicted"/>